<dbReference type="AlphaFoldDB" id="A0A6N4TIE2"/>
<evidence type="ECO:0000256" key="1">
    <source>
        <dbReference type="SAM" id="Phobius"/>
    </source>
</evidence>
<name>A0A6N4TIE2_9FIRM</name>
<protein>
    <submittedName>
        <fullName evidence="2">Uncharacterized protein</fullName>
    </submittedName>
</protein>
<dbReference type="KEGG" id="aarg:Aargi30884_18990"/>
<gene>
    <name evidence="2" type="ORF">Aargi30884_18990</name>
</gene>
<reference evidence="3" key="1">
    <citation type="submission" date="2019-05" db="EMBL/GenBank/DDBJ databases">
        <title>Complete genome sequencing of Absiella argi strain JCM 30884.</title>
        <authorList>
            <person name="Sakamoto M."/>
            <person name="Murakami T."/>
            <person name="Mori H."/>
        </authorList>
    </citation>
    <scope>NUCLEOTIDE SEQUENCE [LARGE SCALE GENOMIC DNA]</scope>
    <source>
        <strain evidence="3">JCM 30884</strain>
    </source>
</reference>
<keyword evidence="1" id="KW-1133">Transmembrane helix</keyword>
<dbReference type="Proteomes" id="UP000464754">
    <property type="component" value="Chromosome"/>
</dbReference>
<dbReference type="RefSeq" id="WP_115716512.1">
    <property type="nucleotide sequence ID" value="NZ_AP019695.1"/>
</dbReference>
<keyword evidence="3" id="KW-1185">Reference proteome</keyword>
<evidence type="ECO:0000313" key="2">
    <source>
        <dbReference type="EMBL" id="BBK22996.1"/>
    </source>
</evidence>
<keyword evidence="1" id="KW-0812">Transmembrane</keyword>
<keyword evidence="1" id="KW-0472">Membrane</keyword>
<evidence type="ECO:0000313" key="3">
    <source>
        <dbReference type="Proteomes" id="UP000464754"/>
    </source>
</evidence>
<accession>A0A6N4TIE2</accession>
<organism evidence="2 3">
    <name type="scientific">Amedibacterium intestinale</name>
    <dbReference type="NCBI Taxonomy" id="2583452"/>
    <lineage>
        <taxon>Bacteria</taxon>
        <taxon>Bacillati</taxon>
        <taxon>Bacillota</taxon>
        <taxon>Erysipelotrichia</taxon>
        <taxon>Erysipelotrichales</taxon>
        <taxon>Erysipelotrichaceae</taxon>
        <taxon>Amedibacterium</taxon>
    </lineage>
</organism>
<feature type="transmembrane region" description="Helical" evidence="1">
    <location>
        <begin position="61"/>
        <end position="80"/>
    </location>
</feature>
<dbReference type="EMBL" id="AP019695">
    <property type="protein sequence ID" value="BBK22996.1"/>
    <property type="molecule type" value="Genomic_DNA"/>
</dbReference>
<sequence>MKHRNIKNILLKNFFILFLVWILVKLSDYILAKTILNSNIIDNITIDKLSNSALTPNQQKIILFITMTITIVNLIIREIIPYYERKKKNKNNLT</sequence>
<proteinExistence type="predicted"/>